<evidence type="ECO:0000313" key="2">
    <source>
        <dbReference type="EMBL" id="KAF2812062.1"/>
    </source>
</evidence>
<reference evidence="4" key="3">
    <citation type="submission" date="2025-04" db="UniProtKB">
        <authorList>
            <consortium name="RefSeq"/>
        </authorList>
    </citation>
    <scope>IDENTIFICATION</scope>
    <source>
        <strain evidence="4">CBS 304.34</strain>
    </source>
</reference>
<name>A0A6A6YT15_9PEZI</name>
<reference evidence="2 4" key="1">
    <citation type="journal article" date="2020" name="Stud. Mycol.">
        <title>101 Dothideomycetes genomes: a test case for predicting lifestyles and emergence of pathogens.</title>
        <authorList>
            <person name="Haridas S."/>
            <person name="Albert R."/>
            <person name="Binder M."/>
            <person name="Bloem J."/>
            <person name="Labutti K."/>
            <person name="Salamov A."/>
            <person name="Andreopoulos B."/>
            <person name="Baker S."/>
            <person name="Barry K."/>
            <person name="Bills G."/>
            <person name="Bluhm B."/>
            <person name="Cannon C."/>
            <person name="Castanera R."/>
            <person name="Culley D."/>
            <person name="Daum C."/>
            <person name="Ezra D."/>
            <person name="Gonzalez J."/>
            <person name="Henrissat B."/>
            <person name="Kuo A."/>
            <person name="Liang C."/>
            <person name="Lipzen A."/>
            <person name="Lutzoni F."/>
            <person name="Magnuson J."/>
            <person name="Mondo S."/>
            <person name="Nolan M."/>
            <person name="Ohm R."/>
            <person name="Pangilinan J."/>
            <person name="Park H.-J."/>
            <person name="Ramirez L."/>
            <person name="Alfaro M."/>
            <person name="Sun H."/>
            <person name="Tritt A."/>
            <person name="Yoshinaga Y."/>
            <person name="Zwiers L.-H."/>
            <person name="Turgeon B."/>
            <person name="Goodwin S."/>
            <person name="Spatafora J."/>
            <person name="Crous P."/>
            <person name="Grigoriev I."/>
        </authorList>
    </citation>
    <scope>NUCLEOTIDE SEQUENCE</scope>
    <source>
        <strain evidence="2 4">CBS 304.34</strain>
    </source>
</reference>
<evidence type="ECO:0000313" key="4">
    <source>
        <dbReference type="RefSeq" id="XP_033579026.1"/>
    </source>
</evidence>
<dbReference type="GeneID" id="54468101"/>
<proteinExistence type="predicted"/>
<feature type="transmembrane region" description="Helical" evidence="1">
    <location>
        <begin position="116"/>
        <end position="134"/>
    </location>
</feature>
<keyword evidence="1" id="KW-0472">Membrane</keyword>
<dbReference type="EMBL" id="MU003697">
    <property type="protein sequence ID" value="KAF2812062.1"/>
    <property type="molecule type" value="Genomic_DNA"/>
</dbReference>
<dbReference type="RefSeq" id="XP_033579026.1">
    <property type="nucleotide sequence ID" value="XM_033727208.1"/>
</dbReference>
<keyword evidence="1" id="KW-1133">Transmembrane helix</keyword>
<evidence type="ECO:0000313" key="3">
    <source>
        <dbReference type="Proteomes" id="UP000504636"/>
    </source>
</evidence>
<gene>
    <name evidence="2 4" type="ORF">BDZ99DRAFT_557691</name>
</gene>
<protein>
    <submittedName>
        <fullName evidence="2 4">Uncharacterized protein</fullName>
    </submittedName>
</protein>
<dbReference type="AlphaFoldDB" id="A0A6A6YT15"/>
<evidence type="ECO:0000256" key="1">
    <source>
        <dbReference type="SAM" id="Phobius"/>
    </source>
</evidence>
<accession>A0A6A6YT15</accession>
<feature type="transmembrane region" description="Helical" evidence="1">
    <location>
        <begin position="73"/>
        <end position="96"/>
    </location>
</feature>
<organism evidence="2">
    <name type="scientific">Mytilinidion resinicola</name>
    <dbReference type="NCBI Taxonomy" id="574789"/>
    <lineage>
        <taxon>Eukaryota</taxon>
        <taxon>Fungi</taxon>
        <taxon>Dikarya</taxon>
        <taxon>Ascomycota</taxon>
        <taxon>Pezizomycotina</taxon>
        <taxon>Dothideomycetes</taxon>
        <taxon>Pleosporomycetidae</taxon>
        <taxon>Mytilinidiales</taxon>
        <taxon>Mytilinidiaceae</taxon>
        <taxon>Mytilinidion</taxon>
    </lineage>
</organism>
<keyword evidence="1" id="KW-0812">Transmembrane</keyword>
<dbReference type="Proteomes" id="UP000504636">
    <property type="component" value="Unplaced"/>
</dbReference>
<reference evidence="4" key="2">
    <citation type="submission" date="2020-04" db="EMBL/GenBank/DDBJ databases">
        <authorList>
            <consortium name="NCBI Genome Project"/>
        </authorList>
    </citation>
    <scope>NUCLEOTIDE SEQUENCE</scope>
    <source>
        <strain evidence="4">CBS 304.34</strain>
    </source>
</reference>
<dbReference type="OrthoDB" id="10614314at2759"/>
<keyword evidence="3" id="KW-1185">Reference proteome</keyword>
<sequence>MASVTLTYTLPNFIRHFVHFIRFNSHSEQATTEAGVPLTISLSATLPLPFATFRDATLSAFSFDGITFDRVTYLLYTVFVATPWSATLGFHIGTILGEYLAENLTYLPALIHGAPSFILFAVGVDLPGAIWYWYARVMLWFLAPHLHEPMQLNL</sequence>